<accession>A0A7R9FHG7</accession>
<feature type="domain" description="WRKY19-like zinc finger" evidence="10">
    <location>
        <begin position="558"/>
        <end position="578"/>
    </location>
</feature>
<reference evidence="11" key="1">
    <citation type="submission" date="2020-11" db="EMBL/GenBank/DDBJ databases">
        <authorList>
            <person name="Tran Van P."/>
        </authorList>
    </citation>
    <scope>NUCLEOTIDE SEQUENCE</scope>
</reference>
<dbReference type="Pfam" id="PF02055">
    <property type="entry name" value="Glyco_hydro_30"/>
    <property type="match status" value="1"/>
</dbReference>
<dbReference type="AlphaFoldDB" id="A0A7R9FHG7"/>
<dbReference type="FunFam" id="3.20.20.80:FF:000364">
    <property type="entry name" value="Glucosylceramidase"/>
    <property type="match status" value="1"/>
</dbReference>
<evidence type="ECO:0000256" key="5">
    <source>
        <dbReference type="ARBA" id="ARBA00022801"/>
    </source>
</evidence>
<feature type="compositionally biased region" description="Basic and acidic residues" evidence="7">
    <location>
        <begin position="22"/>
        <end position="35"/>
    </location>
</feature>
<feature type="region of interest" description="Disordered" evidence="7">
    <location>
        <begin position="340"/>
        <end position="378"/>
    </location>
</feature>
<dbReference type="PANTHER" id="PTHR11069:SF23">
    <property type="entry name" value="LYSOSOMAL ACID GLUCOSYLCERAMIDASE"/>
    <property type="match status" value="1"/>
</dbReference>
<evidence type="ECO:0000256" key="6">
    <source>
        <dbReference type="RuleBase" id="RU361188"/>
    </source>
</evidence>
<keyword evidence="6" id="KW-0443">Lipid metabolism</keyword>
<keyword evidence="5 6" id="KW-0378">Hydrolase</keyword>
<dbReference type="Gene3D" id="3.20.20.80">
    <property type="entry name" value="Glycosidases"/>
    <property type="match status" value="1"/>
</dbReference>
<evidence type="ECO:0000256" key="1">
    <source>
        <dbReference type="ARBA" id="ARBA00001013"/>
    </source>
</evidence>
<evidence type="ECO:0000259" key="9">
    <source>
        <dbReference type="Pfam" id="PF17189"/>
    </source>
</evidence>
<evidence type="ECO:0000256" key="2">
    <source>
        <dbReference type="ARBA" id="ARBA00005382"/>
    </source>
</evidence>
<feature type="compositionally biased region" description="Basic and acidic residues" evidence="7">
    <location>
        <begin position="418"/>
        <end position="428"/>
    </location>
</feature>
<dbReference type="InterPro" id="IPR017853">
    <property type="entry name" value="GH"/>
</dbReference>
<dbReference type="PANTHER" id="PTHR11069">
    <property type="entry name" value="GLUCOSYLCERAMIDASE"/>
    <property type="match status" value="1"/>
</dbReference>
<dbReference type="GO" id="GO:0004348">
    <property type="term" value="F:glucosylceramidase activity"/>
    <property type="evidence" value="ECO:0007669"/>
    <property type="project" value="UniProtKB-EC"/>
</dbReference>
<gene>
    <name evidence="11" type="ORF">TTEB3V08_LOCUS1403</name>
</gene>
<dbReference type="SUPFAM" id="SSF51445">
    <property type="entry name" value="(Trans)glycosidases"/>
    <property type="match status" value="1"/>
</dbReference>
<feature type="domain" description="WRKY19-like zinc finger" evidence="10">
    <location>
        <begin position="583"/>
        <end position="603"/>
    </location>
</feature>
<dbReference type="InterPro" id="IPR056866">
    <property type="entry name" value="Znf_WRKY19"/>
</dbReference>
<proteinExistence type="inferred from homology"/>
<feature type="domain" description="Glycosyl hydrolase family 30 TIM-barrel" evidence="8">
    <location>
        <begin position="39"/>
        <end position="123"/>
    </location>
</feature>
<keyword evidence="6" id="KW-0746">Sphingolipid metabolism</keyword>
<feature type="compositionally biased region" description="Acidic residues" evidence="7">
    <location>
        <begin position="438"/>
        <end position="450"/>
    </location>
</feature>
<evidence type="ECO:0000256" key="7">
    <source>
        <dbReference type="SAM" id="MobiDB-lite"/>
    </source>
</evidence>
<protein>
    <recommendedName>
        <fullName evidence="3 6">Glucosylceramidase</fullName>
        <ecNumber evidence="3 6">3.2.1.45</ecNumber>
    </recommendedName>
</protein>
<organism evidence="11">
    <name type="scientific">Timema tahoe</name>
    <dbReference type="NCBI Taxonomy" id="61484"/>
    <lineage>
        <taxon>Eukaryota</taxon>
        <taxon>Metazoa</taxon>
        <taxon>Ecdysozoa</taxon>
        <taxon>Arthropoda</taxon>
        <taxon>Hexapoda</taxon>
        <taxon>Insecta</taxon>
        <taxon>Pterygota</taxon>
        <taxon>Neoptera</taxon>
        <taxon>Polyneoptera</taxon>
        <taxon>Phasmatodea</taxon>
        <taxon>Timematodea</taxon>
        <taxon>Timematoidea</taxon>
        <taxon>Timematidae</taxon>
        <taxon>Timema</taxon>
    </lineage>
</organism>
<evidence type="ECO:0000259" key="8">
    <source>
        <dbReference type="Pfam" id="PF02055"/>
    </source>
</evidence>
<dbReference type="InterPro" id="IPR033453">
    <property type="entry name" value="Glyco_hydro_30_TIM-barrel"/>
</dbReference>
<dbReference type="Pfam" id="PF17189">
    <property type="entry name" value="Glyco_hydro_30C"/>
    <property type="match status" value="1"/>
</dbReference>
<dbReference type="InterPro" id="IPR033452">
    <property type="entry name" value="GH30_C"/>
</dbReference>
<feature type="region of interest" description="Disordered" evidence="7">
    <location>
        <begin position="1"/>
        <end position="35"/>
    </location>
</feature>
<dbReference type="EMBL" id="OE000288">
    <property type="protein sequence ID" value="CAD7453254.1"/>
    <property type="molecule type" value="Genomic_DNA"/>
</dbReference>
<dbReference type="GO" id="GO:0006680">
    <property type="term" value="P:glucosylceramide catabolic process"/>
    <property type="evidence" value="ECO:0007669"/>
    <property type="project" value="TreeGrafter"/>
</dbReference>
<keyword evidence="6" id="KW-0326">Glycosidase</keyword>
<comment type="similarity">
    <text evidence="2 6">Belongs to the glycosyl hydrolase 30 family.</text>
</comment>
<name>A0A7R9FHG7_9NEOP</name>
<sequence>MFHPHQESNPDSLGSHANNKSKVSDHKILKRGRGVDKRGDKPWEFTKVDLGSWTRGEAYMEDIIQDMNHWVSGWVDWNLALDLTGGPNWARNFVDAAVIVNATADEFYKQPMFYALGHFSKFVPEGSVRVEVGLSTNTGIRAVAFRTPSGCLVIIFYNRYNRDIPVTISDSDTGSFKIMLETGSGKSGILKEFKNIVCRDTLDSHRTPDDGANDALLIRTSVLSPLFQFEANKNSRFVCVACNKQFYRNFPAFFCVRVTGVSTLLAVCVTVTAVPVAENNCLFCSISRMADGIFGIVCLRLDNSKTLLPLVTFCSVLPVELLLQIFSIVSSRFVVSKWNGRRRDGGRASPGRPKGSDKTRPLPLRTRAKGLSRPTSREAMAEPELVIVELEPEYIRVETESGSILDETVLGSGLGMARGERWENETRLGGESSPSSPGEDDSCDPSEDDSAESRTAEFTSRDDASDYSPSICYETLGATKPKCKTEGCFNFPRGGGYCMRHGGTRPKCTVGSCTNNVVARGYCMKHGATKQTCKEQGCPSYVQRGGYCKRHGGATPGCTVEDCSSYAVKGGLCKKHGGTKQLCKDEDCSKYAQGGGYCVRHGGFKPKCKEEGCSKNRARGGYCIKHGGLKPKCNIEGCFNYVVKGGYCIKHGATKPKCKEEACTRYGASGGYCIKHAKNKPICVEFGCLNYAVRGGCCIKHGASKPKCKQQGCSNNVVKSGFCKRHEESISRKESIMIAIDSYCASRELDNNTLDRGATGKQD</sequence>
<feature type="region of interest" description="Disordered" evidence="7">
    <location>
        <begin position="417"/>
        <end position="465"/>
    </location>
</feature>
<evidence type="ECO:0000256" key="3">
    <source>
        <dbReference type="ARBA" id="ARBA00012658"/>
    </source>
</evidence>
<dbReference type="InterPro" id="IPR001139">
    <property type="entry name" value="Glyco_hydro_30"/>
</dbReference>
<keyword evidence="4" id="KW-0732">Signal</keyword>
<evidence type="ECO:0000259" key="10">
    <source>
        <dbReference type="Pfam" id="PF24906"/>
    </source>
</evidence>
<evidence type="ECO:0000313" key="11">
    <source>
        <dbReference type="EMBL" id="CAD7453254.1"/>
    </source>
</evidence>
<feature type="compositionally biased region" description="Polar residues" evidence="7">
    <location>
        <begin position="9"/>
        <end position="21"/>
    </location>
</feature>
<dbReference type="GO" id="GO:0016020">
    <property type="term" value="C:membrane"/>
    <property type="evidence" value="ECO:0007669"/>
    <property type="project" value="GOC"/>
</dbReference>
<feature type="domain" description="Glycosyl hydrolase family 30 beta sandwich" evidence="9">
    <location>
        <begin position="126"/>
        <end position="181"/>
    </location>
</feature>
<feature type="compositionally biased region" description="Basic and acidic residues" evidence="7">
    <location>
        <begin position="451"/>
        <end position="464"/>
    </location>
</feature>
<evidence type="ECO:0000256" key="4">
    <source>
        <dbReference type="ARBA" id="ARBA00022729"/>
    </source>
</evidence>
<comment type="catalytic activity">
    <reaction evidence="1">
        <text>a beta-D-glucosyl-(1&lt;-&gt;1')-N-acylsphing-4-enine + H2O = an N-acylsphing-4-enine + D-glucose</text>
        <dbReference type="Rhea" id="RHEA:13269"/>
        <dbReference type="ChEBI" id="CHEBI:4167"/>
        <dbReference type="ChEBI" id="CHEBI:15377"/>
        <dbReference type="ChEBI" id="CHEBI:22801"/>
        <dbReference type="ChEBI" id="CHEBI:52639"/>
        <dbReference type="EC" id="3.2.1.45"/>
    </reaction>
    <physiologicalReaction direction="left-to-right" evidence="1">
        <dbReference type="Rhea" id="RHEA:13270"/>
    </physiologicalReaction>
</comment>
<dbReference type="Pfam" id="PF24906">
    <property type="entry name" value="Zf_WRKY19"/>
    <property type="match status" value="2"/>
</dbReference>
<dbReference type="EC" id="3.2.1.45" evidence="3 6"/>